<dbReference type="OrthoDB" id="8776028at2"/>
<keyword evidence="2" id="KW-1185">Reference proteome</keyword>
<name>A0A318JCL2_9BURK</name>
<evidence type="ECO:0000313" key="2">
    <source>
        <dbReference type="Proteomes" id="UP000247792"/>
    </source>
</evidence>
<proteinExistence type="predicted"/>
<organism evidence="1 2">
    <name type="scientific">Undibacterium pigrum</name>
    <dbReference type="NCBI Taxonomy" id="401470"/>
    <lineage>
        <taxon>Bacteria</taxon>
        <taxon>Pseudomonadati</taxon>
        <taxon>Pseudomonadota</taxon>
        <taxon>Betaproteobacteria</taxon>
        <taxon>Burkholderiales</taxon>
        <taxon>Oxalobacteraceae</taxon>
        <taxon>Undibacterium</taxon>
    </lineage>
</organism>
<comment type="caution">
    <text evidence="1">The sequence shown here is derived from an EMBL/GenBank/DDBJ whole genome shotgun (WGS) entry which is preliminary data.</text>
</comment>
<dbReference type="Proteomes" id="UP000247792">
    <property type="component" value="Unassembled WGS sequence"/>
</dbReference>
<gene>
    <name evidence="1" type="ORF">DFR42_107219</name>
</gene>
<dbReference type="AlphaFoldDB" id="A0A318JCL2"/>
<reference evidence="1 2" key="1">
    <citation type="submission" date="2018-05" db="EMBL/GenBank/DDBJ databases">
        <title>Genomic Encyclopedia of Type Strains, Phase IV (KMG-IV): sequencing the most valuable type-strain genomes for metagenomic binning, comparative biology and taxonomic classification.</title>
        <authorList>
            <person name="Goeker M."/>
        </authorList>
    </citation>
    <scope>NUCLEOTIDE SEQUENCE [LARGE SCALE GENOMIC DNA]</scope>
    <source>
        <strain evidence="1 2">DSM 19792</strain>
    </source>
</reference>
<protein>
    <submittedName>
        <fullName evidence="1">Uncharacterized protein</fullName>
    </submittedName>
</protein>
<dbReference type="RefSeq" id="WP_110256792.1">
    <property type="nucleotide sequence ID" value="NZ_QJKB01000007.1"/>
</dbReference>
<evidence type="ECO:0000313" key="1">
    <source>
        <dbReference type="EMBL" id="PXX41568.1"/>
    </source>
</evidence>
<sequence length="125" mass="13896">MNQKLSIDEYDALEQLSKLPRNTKPNACISRNAKRLCGIKFMTYRKDGTLELTETGRQTLFIKQCIDGLRAIANDPEVSLPGPVATFLGKKAHIEVNVETGKMTITQRGQECLADIDAQMVQGNK</sequence>
<accession>A0A318JCL2</accession>
<dbReference type="EMBL" id="QJKB01000007">
    <property type="protein sequence ID" value="PXX41568.1"/>
    <property type="molecule type" value="Genomic_DNA"/>
</dbReference>